<feature type="transmembrane region" description="Helical" evidence="5">
    <location>
        <begin position="369"/>
        <end position="385"/>
    </location>
</feature>
<dbReference type="GO" id="GO:0016020">
    <property type="term" value="C:membrane"/>
    <property type="evidence" value="ECO:0007669"/>
    <property type="project" value="UniProtKB-SubCell"/>
</dbReference>
<feature type="domain" description="O-antigen ligase-related" evidence="6">
    <location>
        <begin position="197"/>
        <end position="322"/>
    </location>
</feature>
<keyword evidence="8" id="KW-1185">Reference proteome</keyword>
<reference evidence="8" key="1">
    <citation type="submission" date="2016-10" db="EMBL/GenBank/DDBJ databases">
        <authorList>
            <person name="Varghese N."/>
            <person name="Submissions S."/>
        </authorList>
    </citation>
    <scope>NUCLEOTIDE SEQUENCE [LARGE SCALE GENOMIC DNA]</scope>
    <source>
        <strain evidence="8">LMG 24016</strain>
    </source>
</reference>
<proteinExistence type="predicted"/>
<evidence type="ECO:0000256" key="4">
    <source>
        <dbReference type="ARBA" id="ARBA00023136"/>
    </source>
</evidence>
<evidence type="ECO:0000256" key="5">
    <source>
        <dbReference type="SAM" id="Phobius"/>
    </source>
</evidence>
<feature type="transmembrane region" description="Helical" evidence="5">
    <location>
        <begin position="167"/>
        <end position="184"/>
    </location>
</feature>
<organism evidence="7 8">
    <name type="scientific">Pseudomonas guineae</name>
    <dbReference type="NCBI Taxonomy" id="425504"/>
    <lineage>
        <taxon>Bacteria</taxon>
        <taxon>Pseudomonadati</taxon>
        <taxon>Pseudomonadota</taxon>
        <taxon>Gammaproteobacteria</taxon>
        <taxon>Pseudomonadales</taxon>
        <taxon>Pseudomonadaceae</taxon>
        <taxon>Pseudomonas</taxon>
    </lineage>
</organism>
<dbReference type="STRING" id="425504.SAMN05216206_1042"/>
<evidence type="ECO:0000256" key="3">
    <source>
        <dbReference type="ARBA" id="ARBA00022989"/>
    </source>
</evidence>
<evidence type="ECO:0000256" key="2">
    <source>
        <dbReference type="ARBA" id="ARBA00022692"/>
    </source>
</evidence>
<sequence length="395" mass="43370">MHTQIDSCTQRTFAFICNWLLPLGFVVLLVGLAALPERSLYHKMFYALIAAPTLLALALRPRSAQAFLRDPVIIAFLLFSTWALISFSWSDTEQSFGTLLKRPLYILMLFAACALMALQTNARLAQSTLLAAVLMLPLTAYSLAMFIASGVPGERLIGYGALDNPLLSSHLFGFFCAFWLALSMTLTPRQSWPALIAAGLMGLALLATGSRTPLVATTLACAWLIIACWSKRSVWLLLCGVLVTLALVRLYPEILLERGLSYRPGLWAQTLSKVAQQPWQGFGLDAQLAILIADLNMSFSEPHNFALGVLYYTGIIGLAIWLAMHGLALFQCWKHRSNYLFIVAGALLVYGIGAGLTEGGGILPRPKEHWLMTWIPLALIAALSIRTRQAQGTQR</sequence>
<feature type="transmembrane region" description="Helical" evidence="5">
    <location>
        <begin position="104"/>
        <end position="122"/>
    </location>
</feature>
<dbReference type="EMBL" id="FOQL01000001">
    <property type="protein sequence ID" value="SFI00331.1"/>
    <property type="molecule type" value="Genomic_DNA"/>
</dbReference>
<feature type="transmembrane region" description="Helical" evidence="5">
    <location>
        <begin position="71"/>
        <end position="89"/>
    </location>
</feature>
<feature type="transmembrane region" description="Helical" evidence="5">
    <location>
        <begin position="191"/>
        <end position="207"/>
    </location>
</feature>
<feature type="transmembrane region" description="Helical" evidence="5">
    <location>
        <begin position="129"/>
        <end position="147"/>
    </location>
</feature>
<comment type="subcellular location">
    <subcellularLocation>
        <location evidence="1">Membrane</location>
        <topology evidence="1">Multi-pass membrane protein</topology>
    </subcellularLocation>
</comment>
<evidence type="ECO:0000256" key="1">
    <source>
        <dbReference type="ARBA" id="ARBA00004141"/>
    </source>
</evidence>
<feature type="transmembrane region" description="Helical" evidence="5">
    <location>
        <begin position="339"/>
        <end position="357"/>
    </location>
</feature>
<dbReference type="PANTHER" id="PTHR37422:SF13">
    <property type="entry name" value="LIPOPOLYSACCHARIDE BIOSYNTHESIS PROTEIN PA4999-RELATED"/>
    <property type="match status" value="1"/>
</dbReference>
<dbReference type="InterPro" id="IPR051533">
    <property type="entry name" value="WaaL-like"/>
</dbReference>
<evidence type="ECO:0000313" key="7">
    <source>
        <dbReference type="EMBL" id="SFI00331.1"/>
    </source>
</evidence>
<feature type="transmembrane region" description="Helical" evidence="5">
    <location>
        <begin position="305"/>
        <end position="327"/>
    </location>
</feature>
<gene>
    <name evidence="7" type="ORF">SAMN05216206_1042</name>
</gene>
<dbReference type="InterPro" id="IPR007016">
    <property type="entry name" value="O-antigen_ligase-rel_domated"/>
</dbReference>
<dbReference type="Proteomes" id="UP000243606">
    <property type="component" value="Unassembled WGS sequence"/>
</dbReference>
<evidence type="ECO:0000259" key="6">
    <source>
        <dbReference type="Pfam" id="PF04932"/>
    </source>
</evidence>
<feature type="transmembrane region" description="Helical" evidence="5">
    <location>
        <begin position="213"/>
        <end position="229"/>
    </location>
</feature>
<keyword evidence="7" id="KW-0436">Ligase</keyword>
<feature type="transmembrane region" description="Helical" evidence="5">
    <location>
        <begin position="40"/>
        <end position="59"/>
    </location>
</feature>
<feature type="transmembrane region" description="Helical" evidence="5">
    <location>
        <begin position="234"/>
        <end position="252"/>
    </location>
</feature>
<dbReference type="PANTHER" id="PTHR37422">
    <property type="entry name" value="TEICHURONIC ACID BIOSYNTHESIS PROTEIN TUAE"/>
    <property type="match status" value="1"/>
</dbReference>
<feature type="transmembrane region" description="Helical" evidence="5">
    <location>
        <begin position="12"/>
        <end position="34"/>
    </location>
</feature>
<protein>
    <submittedName>
        <fullName evidence="7">O-antigen ligase</fullName>
    </submittedName>
</protein>
<keyword evidence="3 5" id="KW-1133">Transmembrane helix</keyword>
<keyword evidence="2 5" id="KW-0812">Transmembrane</keyword>
<dbReference type="GO" id="GO:0016874">
    <property type="term" value="F:ligase activity"/>
    <property type="evidence" value="ECO:0007669"/>
    <property type="project" value="UniProtKB-KW"/>
</dbReference>
<evidence type="ECO:0000313" key="8">
    <source>
        <dbReference type="Proteomes" id="UP000243606"/>
    </source>
</evidence>
<name>A0A1I3ENR7_9PSED</name>
<accession>A0A1I3ENR7</accession>
<dbReference type="AlphaFoldDB" id="A0A1I3ENR7"/>
<keyword evidence="4 5" id="KW-0472">Membrane</keyword>
<dbReference type="Pfam" id="PF04932">
    <property type="entry name" value="Wzy_C"/>
    <property type="match status" value="1"/>
</dbReference>